<gene>
    <name evidence="3" type="primary">aam</name>
    <name evidence="3" type="ORF">CUZ56_00596</name>
</gene>
<dbReference type="InterPro" id="IPR023631">
    <property type="entry name" value="Amidase_dom"/>
</dbReference>
<keyword evidence="4" id="KW-1185">Reference proteome</keyword>
<dbReference type="InterPro" id="IPR000120">
    <property type="entry name" value="Amidase"/>
</dbReference>
<dbReference type="NCBIfam" id="NF005686">
    <property type="entry name" value="PRK07486.1"/>
    <property type="match status" value="1"/>
</dbReference>
<organism evidence="3 4">
    <name type="scientific">Saezia sanguinis</name>
    <dbReference type="NCBI Taxonomy" id="1965230"/>
    <lineage>
        <taxon>Bacteria</taxon>
        <taxon>Pseudomonadati</taxon>
        <taxon>Pseudomonadota</taxon>
        <taxon>Betaproteobacteria</taxon>
        <taxon>Burkholderiales</taxon>
        <taxon>Saeziaceae</taxon>
        <taxon>Saezia</taxon>
    </lineage>
</organism>
<proteinExistence type="predicted"/>
<dbReference type="RefSeq" id="WP_239441977.1">
    <property type="nucleotide sequence ID" value="NZ_PQSP01000001.1"/>
</dbReference>
<accession>A0A433SH83</accession>
<feature type="domain" description="Amidase" evidence="2">
    <location>
        <begin position="86"/>
        <end position="523"/>
    </location>
</feature>
<name>A0A433SH83_9BURK</name>
<keyword evidence="3" id="KW-0378">Hydrolase</keyword>
<evidence type="ECO:0000259" key="2">
    <source>
        <dbReference type="Pfam" id="PF01425"/>
    </source>
</evidence>
<protein>
    <submittedName>
        <fullName evidence="3">Acylamidase</fullName>
        <ecNumber evidence="3">3.5.1.13</ecNumber>
    </submittedName>
</protein>
<feature type="region of interest" description="Disordered" evidence="1">
    <location>
        <begin position="1"/>
        <end position="20"/>
    </location>
</feature>
<dbReference type="GO" id="GO:0047680">
    <property type="term" value="F:aryl-acylamidase activity"/>
    <property type="evidence" value="ECO:0007669"/>
    <property type="project" value="UniProtKB-EC"/>
</dbReference>
<sequence length="545" mass="59753">MNQESTQGSENSAHDQAQPNRRTAIKNLVGGVAAVGLLGKMHTSIAQTASATGSTSVPSSGATQIIDMPAWELSVQIHAKKVSCQEVMKAYLTQIDKVNDKVNAIVALQDHDDLMKQAAEKDRLLAQGKTDGWMHGFPQAIKDLDDTKGVRTTYGSPVFKDNVPTSDSFMVQRMKAAGIIVVGKTNTPEWGYGSHTYNPVYGVTGNAYDPSKSAGGSSGGAAVTLALRMQPVADGSDFMGSLRNPAGWNNVFGYRPSWGRVPAPGKELFFNQFGINGPMGSSVADVALLLNTQSGYTPLAPESLADDANLKALTPLNVCDRLKMDPKGKSIAWLGDWHGYLAMEKDVLEVCQNGLKAFEGMGVKVDEIDNPTDPAKFWDEVWLPHRHICASSMRALMEDPAKRALSKPEAIWEYEGSKKYSAQDTYFASLRRSDWYRTVLGIFEKYDFIAVPTAQMFAFDKNWHWPKEVAGKEMDTYHRWMEIVTHWTMCGCPVAAIPVGFNSKGLSMGIQLIGKPQSDWDVLRMAYAYELATDIVRKHRPALAG</sequence>
<dbReference type="InterPro" id="IPR036928">
    <property type="entry name" value="AS_sf"/>
</dbReference>
<dbReference type="SUPFAM" id="SSF75304">
    <property type="entry name" value="Amidase signature (AS) enzymes"/>
    <property type="match status" value="1"/>
</dbReference>
<dbReference type="AlphaFoldDB" id="A0A433SH83"/>
<dbReference type="EMBL" id="PQSP01000001">
    <property type="protein sequence ID" value="RUS68111.1"/>
    <property type="molecule type" value="Genomic_DNA"/>
</dbReference>
<evidence type="ECO:0000313" key="3">
    <source>
        <dbReference type="EMBL" id="RUS68111.1"/>
    </source>
</evidence>
<dbReference type="Pfam" id="PF01425">
    <property type="entry name" value="Amidase"/>
    <property type="match status" value="1"/>
</dbReference>
<dbReference type="EC" id="3.5.1.13" evidence="3"/>
<evidence type="ECO:0000313" key="4">
    <source>
        <dbReference type="Proteomes" id="UP000286947"/>
    </source>
</evidence>
<dbReference type="Gene3D" id="3.90.1300.10">
    <property type="entry name" value="Amidase signature (AS) domain"/>
    <property type="match status" value="1"/>
</dbReference>
<comment type="caution">
    <text evidence="3">The sequence shown here is derived from an EMBL/GenBank/DDBJ whole genome shotgun (WGS) entry which is preliminary data.</text>
</comment>
<dbReference type="PANTHER" id="PTHR11895:SF76">
    <property type="entry name" value="INDOLEACETAMIDE HYDROLASE"/>
    <property type="match status" value="1"/>
</dbReference>
<dbReference type="Proteomes" id="UP000286947">
    <property type="component" value="Unassembled WGS sequence"/>
</dbReference>
<reference evidence="3 4" key="1">
    <citation type="submission" date="2018-01" db="EMBL/GenBank/DDBJ databases">
        <title>Saezia sanguinis gen. nov., sp. nov., in the order Burkholderiales isolated from human blood.</title>
        <authorList>
            <person name="Medina-Pascual M.J."/>
            <person name="Valdezate S."/>
            <person name="Monzon S."/>
            <person name="Cuesta I."/>
            <person name="Carrasco G."/>
            <person name="Villalon P."/>
            <person name="Saez-Nieto J.A."/>
        </authorList>
    </citation>
    <scope>NUCLEOTIDE SEQUENCE [LARGE SCALE GENOMIC DNA]</scope>
    <source>
        <strain evidence="3 4">CNM695-12</strain>
    </source>
</reference>
<evidence type="ECO:0000256" key="1">
    <source>
        <dbReference type="SAM" id="MobiDB-lite"/>
    </source>
</evidence>
<dbReference type="PANTHER" id="PTHR11895">
    <property type="entry name" value="TRANSAMIDASE"/>
    <property type="match status" value="1"/>
</dbReference>